<dbReference type="InterPro" id="IPR051783">
    <property type="entry name" value="NAD(P)-dependent_oxidoreduct"/>
</dbReference>
<dbReference type="Proteomes" id="UP000037505">
    <property type="component" value="Unassembled WGS sequence"/>
</dbReference>
<dbReference type="RefSeq" id="XP_015412181.1">
    <property type="nucleotide sequence ID" value="XM_015545597.1"/>
</dbReference>
<dbReference type="InterPro" id="IPR036291">
    <property type="entry name" value="NAD(P)-bd_dom_sf"/>
</dbReference>
<dbReference type="Gene3D" id="3.40.50.720">
    <property type="entry name" value="NAD(P)-binding Rossmann-like Domain"/>
    <property type="match status" value="1"/>
</dbReference>
<dbReference type="AlphaFoldDB" id="A0A0L1JIN8"/>
<dbReference type="PANTHER" id="PTHR48079">
    <property type="entry name" value="PROTEIN YEEZ"/>
    <property type="match status" value="1"/>
</dbReference>
<sequence length="354" mass="38647">MTHNILLTGASGYLGGTLLARLKQTDLPPYGKLYALVRSEKQAECVQEYGAEPLLCNVAEHDQLTQAIVDREISVIYFLIDAYGQTHQQVMIRALGKVKERTGKTVHFLHTTGAKQFSRHGGVQDNRALLDTDPMLYDIQKSAVPPYEWFAQGLRTNVAVVDTAEENGVRSYIFAPCIVYGEGEGFGNRISIQDVAVVKAAKKTGRVYMVDSDGPIWPVCHIIDNTTLYLQILRQILLGNDIGYNRNGFFLAASGSIAWKDIYDAFAKALSKRGVVSDSTVAQGDETALGKMGEALGVDPSVVPFQVGGNCTFTAVHGKQIGWEPQYPPEHILEAADDEVKLILKSLASKATIG</sequence>
<dbReference type="EMBL" id="JNOM01000004">
    <property type="protein sequence ID" value="KNG91258.1"/>
    <property type="molecule type" value="Genomic_DNA"/>
</dbReference>
<organism evidence="1 2">
    <name type="scientific">Aspergillus nomiae NRRL (strain ATCC 15546 / NRRL 13137 / CBS 260.88 / M93)</name>
    <dbReference type="NCBI Taxonomy" id="1509407"/>
    <lineage>
        <taxon>Eukaryota</taxon>
        <taxon>Fungi</taxon>
        <taxon>Dikarya</taxon>
        <taxon>Ascomycota</taxon>
        <taxon>Pezizomycotina</taxon>
        <taxon>Eurotiomycetes</taxon>
        <taxon>Eurotiomycetidae</taxon>
        <taxon>Eurotiales</taxon>
        <taxon>Aspergillaceae</taxon>
        <taxon>Aspergillus</taxon>
        <taxon>Aspergillus subgen. Circumdati</taxon>
    </lineage>
</organism>
<dbReference type="PANTHER" id="PTHR48079:SF6">
    <property type="entry name" value="NAD(P)-BINDING DOMAIN-CONTAINING PROTEIN-RELATED"/>
    <property type="match status" value="1"/>
</dbReference>
<reference evidence="1 2" key="1">
    <citation type="submission" date="2014-06" db="EMBL/GenBank/DDBJ databases">
        <title>The Genome of the Aflatoxigenic Filamentous Fungus Aspergillus nomius.</title>
        <authorList>
            <person name="Moore M.G."/>
            <person name="Shannon B.M."/>
            <person name="Brian M.M."/>
        </authorList>
    </citation>
    <scope>NUCLEOTIDE SEQUENCE [LARGE SCALE GENOMIC DNA]</scope>
    <source>
        <strain evidence="1 2">NRRL 13137</strain>
    </source>
</reference>
<gene>
    <name evidence="1" type="ORF">ANOM_000339</name>
</gene>
<proteinExistence type="predicted"/>
<dbReference type="OrthoDB" id="10262413at2759"/>
<name>A0A0L1JIN8_ASPN3</name>
<comment type="caution">
    <text evidence="1">The sequence shown here is derived from an EMBL/GenBank/DDBJ whole genome shotgun (WGS) entry which is preliminary data.</text>
</comment>
<accession>A0A0L1JIN8</accession>
<dbReference type="SUPFAM" id="SSF51735">
    <property type="entry name" value="NAD(P)-binding Rossmann-fold domains"/>
    <property type="match status" value="1"/>
</dbReference>
<dbReference type="GO" id="GO:0005737">
    <property type="term" value="C:cytoplasm"/>
    <property type="evidence" value="ECO:0007669"/>
    <property type="project" value="TreeGrafter"/>
</dbReference>
<keyword evidence="2" id="KW-1185">Reference proteome</keyword>
<evidence type="ECO:0000313" key="2">
    <source>
        <dbReference type="Proteomes" id="UP000037505"/>
    </source>
</evidence>
<protein>
    <recommendedName>
        <fullName evidence="3">NAD-dependent epimerase/dehydratase domain-containing protein</fullName>
    </recommendedName>
</protein>
<evidence type="ECO:0000313" key="1">
    <source>
        <dbReference type="EMBL" id="KNG91258.1"/>
    </source>
</evidence>
<dbReference type="GeneID" id="26802143"/>
<dbReference type="GO" id="GO:0004029">
    <property type="term" value="F:aldehyde dehydrogenase (NAD+) activity"/>
    <property type="evidence" value="ECO:0007669"/>
    <property type="project" value="TreeGrafter"/>
</dbReference>
<dbReference type="STRING" id="1509407.A0A0L1JIN8"/>
<evidence type="ECO:0008006" key="3">
    <source>
        <dbReference type="Google" id="ProtNLM"/>
    </source>
</evidence>